<feature type="transmembrane region" description="Helical" evidence="6">
    <location>
        <begin position="71"/>
        <end position="90"/>
    </location>
</feature>
<feature type="transmembrane region" description="Helical" evidence="6">
    <location>
        <begin position="193"/>
        <end position="213"/>
    </location>
</feature>
<proteinExistence type="predicted"/>
<gene>
    <name evidence="7" type="ORF">S12H4_49118</name>
</gene>
<feature type="non-terminal residue" evidence="7">
    <location>
        <position position="248"/>
    </location>
</feature>
<comment type="subcellular location">
    <subcellularLocation>
        <location evidence="1">Cell membrane</location>
        <topology evidence="1">Multi-pass membrane protein</topology>
    </subcellularLocation>
</comment>
<evidence type="ECO:0000256" key="5">
    <source>
        <dbReference type="ARBA" id="ARBA00023136"/>
    </source>
</evidence>
<organism evidence="7">
    <name type="scientific">marine sediment metagenome</name>
    <dbReference type="NCBI Taxonomy" id="412755"/>
    <lineage>
        <taxon>unclassified sequences</taxon>
        <taxon>metagenomes</taxon>
        <taxon>ecological metagenomes</taxon>
    </lineage>
</organism>
<dbReference type="EMBL" id="BARW01030780">
    <property type="protein sequence ID" value="GAJ09612.1"/>
    <property type="molecule type" value="Genomic_DNA"/>
</dbReference>
<evidence type="ECO:0000256" key="2">
    <source>
        <dbReference type="ARBA" id="ARBA00022475"/>
    </source>
</evidence>
<dbReference type="AlphaFoldDB" id="X1V1A6"/>
<evidence type="ECO:0000256" key="3">
    <source>
        <dbReference type="ARBA" id="ARBA00022692"/>
    </source>
</evidence>
<dbReference type="PANTHER" id="PTHR32196:SF69">
    <property type="entry name" value="BRANCHED-CHAIN AMINO ACID TRANSPORT SYSTEM, PERMEASE PROTEIN"/>
    <property type="match status" value="1"/>
</dbReference>
<evidence type="ECO:0000256" key="4">
    <source>
        <dbReference type="ARBA" id="ARBA00022989"/>
    </source>
</evidence>
<keyword evidence="3 6" id="KW-0812">Transmembrane</keyword>
<feature type="transmembrane region" description="Helical" evidence="6">
    <location>
        <begin position="225"/>
        <end position="246"/>
    </location>
</feature>
<dbReference type="CDD" id="cd06574">
    <property type="entry name" value="TM_PBP1_branched-chain-AA_like"/>
    <property type="match status" value="1"/>
</dbReference>
<keyword evidence="2" id="KW-1003">Cell membrane</keyword>
<dbReference type="InterPro" id="IPR001851">
    <property type="entry name" value="ABC_transp_permease"/>
</dbReference>
<dbReference type="Pfam" id="PF02653">
    <property type="entry name" value="BPD_transp_2"/>
    <property type="match status" value="1"/>
</dbReference>
<evidence type="ECO:0008006" key="8">
    <source>
        <dbReference type="Google" id="ProtNLM"/>
    </source>
</evidence>
<dbReference type="PANTHER" id="PTHR32196">
    <property type="entry name" value="ABC TRANSPORTER PERMEASE PROTEIN YPHD-RELATED-RELATED"/>
    <property type="match status" value="1"/>
</dbReference>
<keyword evidence="5 6" id="KW-0472">Membrane</keyword>
<dbReference type="GO" id="GO:0005886">
    <property type="term" value="C:plasma membrane"/>
    <property type="evidence" value="ECO:0007669"/>
    <property type="project" value="UniProtKB-SubCell"/>
</dbReference>
<protein>
    <recommendedName>
        <fullName evidence="8">ABC transporter permease</fullName>
    </recommendedName>
</protein>
<evidence type="ECO:0000256" key="6">
    <source>
        <dbReference type="SAM" id="Phobius"/>
    </source>
</evidence>
<dbReference type="GO" id="GO:0022857">
    <property type="term" value="F:transmembrane transporter activity"/>
    <property type="evidence" value="ECO:0007669"/>
    <property type="project" value="InterPro"/>
</dbReference>
<feature type="transmembrane region" description="Helical" evidence="6">
    <location>
        <begin position="44"/>
        <end position="64"/>
    </location>
</feature>
<feature type="transmembrane region" description="Helical" evidence="6">
    <location>
        <begin position="120"/>
        <end position="140"/>
    </location>
</feature>
<keyword evidence="4 6" id="KW-1133">Transmembrane helix</keyword>
<accession>X1V1A6</accession>
<name>X1V1A6_9ZZZZ</name>
<feature type="transmembrane region" description="Helical" evidence="6">
    <location>
        <begin position="161"/>
        <end position="187"/>
    </location>
</feature>
<evidence type="ECO:0000313" key="7">
    <source>
        <dbReference type="EMBL" id="GAJ09612.1"/>
    </source>
</evidence>
<reference evidence="7" key="1">
    <citation type="journal article" date="2014" name="Front. Microbiol.">
        <title>High frequency of phylogenetically diverse reductive dehalogenase-homologous genes in deep subseafloor sedimentary metagenomes.</title>
        <authorList>
            <person name="Kawai M."/>
            <person name="Futagami T."/>
            <person name="Toyoda A."/>
            <person name="Takaki Y."/>
            <person name="Nishi S."/>
            <person name="Hori S."/>
            <person name="Arai W."/>
            <person name="Tsubouchi T."/>
            <person name="Morono Y."/>
            <person name="Uchiyama I."/>
            <person name="Ito T."/>
            <person name="Fujiyama A."/>
            <person name="Inagaki F."/>
            <person name="Takami H."/>
        </authorList>
    </citation>
    <scope>NUCLEOTIDE SEQUENCE</scope>
    <source>
        <strain evidence="7">Expedition CK06-06</strain>
    </source>
</reference>
<feature type="non-terminal residue" evidence="7">
    <location>
        <position position="1"/>
    </location>
</feature>
<comment type="caution">
    <text evidence="7">The sequence shown here is derived from an EMBL/GenBank/DDBJ whole genome shotgun (WGS) entry which is preliminary data.</text>
</comment>
<evidence type="ECO:0000256" key="1">
    <source>
        <dbReference type="ARBA" id="ARBA00004651"/>
    </source>
</evidence>
<sequence length="248" mass="25977">YGFVTLGVYITFRVLAFPDLTVDGSFPLGGAVAATLIVGGVNPWLATLVAFLAGICAGLITSLLNTKLRINALLAGILMMVSLYSINLAIMGRSNVSVLREATVFKQTAQLFGIEPTTTLSIIFMVVLAIVILGILNWFLRTEIGLALRATGDNGQMVRGLGVSTDMTTIIGVSLSNGLVALAGGLIAQKQGFSDVGMGIGMIVMGLASVIIGERLFRPRGITTILFAVIGGSLVYRLFLGIALRLGL</sequence>